<dbReference type="SUPFAM" id="SSF56672">
    <property type="entry name" value="DNA/RNA polymerases"/>
    <property type="match status" value="1"/>
</dbReference>
<feature type="domain" description="Integrase catalytic" evidence="1">
    <location>
        <begin position="171"/>
        <end position="227"/>
    </location>
</feature>
<dbReference type="GO" id="GO:0003676">
    <property type="term" value="F:nucleic acid binding"/>
    <property type="evidence" value="ECO:0007669"/>
    <property type="project" value="InterPro"/>
</dbReference>
<dbReference type="PROSITE" id="PS50994">
    <property type="entry name" value="INTEGRASE"/>
    <property type="match status" value="1"/>
</dbReference>
<sequence length="372" mass="43082">MKLLIAGIIYPISDMKNQSNKLVPTRVIYRFILHWQINIRPPSLTCLPPLPTLGCRSTYAMPKHLLEAYKSCMDDFMVYKPLFDACWGSLSRVLDWCIETILMLNFEKCHFMATEGIALRHLVSNRGIEVDKAKIDIISSLYHPTKVRSFLRHASFYKRFNQNFNTITLPLSKLLFGVPKALISDQGSHFYNKTMSTLLEKYGMVHRVAAAYHPQINGQIEKRLEPIVKGCSLGSQDDLPNTIRNVPLTNKIKHRAYWAIKRCNLAFDQANKERKFQLQELKELCLEAYENSKIYKEKVKRFHDNMILRHELKDEPFIITNIFPYGTVEIRDEITSKILKVNGHQLKSFHESPTIMEGNVEDLSLVKPTLPD</sequence>
<proteinExistence type="predicted"/>
<evidence type="ECO:0000259" key="1">
    <source>
        <dbReference type="PROSITE" id="PS50994"/>
    </source>
</evidence>
<dbReference type="PANTHER" id="PTHR37984">
    <property type="entry name" value="PROTEIN CBG26694"/>
    <property type="match status" value="1"/>
</dbReference>
<feature type="non-terminal residue" evidence="2">
    <location>
        <position position="1"/>
    </location>
</feature>
<evidence type="ECO:0000313" key="3">
    <source>
        <dbReference type="Proteomes" id="UP000257109"/>
    </source>
</evidence>
<dbReference type="GO" id="GO:0015074">
    <property type="term" value="P:DNA integration"/>
    <property type="evidence" value="ECO:0007669"/>
    <property type="project" value="InterPro"/>
</dbReference>
<reference evidence="2" key="1">
    <citation type="submission" date="2018-05" db="EMBL/GenBank/DDBJ databases">
        <title>Draft genome of Mucuna pruriens seed.</title>
        <authorList>
            <person name="Nnadi N.E."/>
            <person name="Vos R."/>
            <person name="Hasami M.H."/>
            <person name="Devisetty U.K."/>
            <person name="Aguiy J.C."/>
        </authorList>
    </citation>
    <scope>NUCLEOTIDE SEQUENCE [LARGE SCALE GENOMIC DNA]</scope>
    <source>
        <strain evidence="2">JCA_2017</strain>
    </source>
</reference>
<dbReference type="Gene3D" id="3.30.420.10">
    <property type="entry name" value="Ribonuclease H-like superfamily/Ribonuclease H"/>
    <property type="match status" value="1"/>
</dbReference>
<accession>A0A371I307</accession>
<keyword evidence="3" id="KW-1185">Reference proteome</keyword>
<evidence type="ECO:0000313" key="2">
    <source>
        <dbReference type="EMBL" id="RDY09403.1"/>
    </source>
</evidence>
<dbReference type="InterPro" id="IPR050951">
    <property type="entry name" value="Retrovirus_Pol_polyprotein"/>
</dbReference>
<dbReference type="Gene3D" id="3.30.70.270">
    <property type="match status" value="1"/>
</dbReference>
<dbReference type="InterPro" id="IPR043502">
    <property type="entry name" value="DNA/RNA_pol_sf"/>
</dbReference>
<protein>
    <submittedName>
        <fullName evidence="2">Retrovirus-related Pol polyprotein from transposon opus</fullName>
    </submittedName>
</protein>
<dbReference type="InterPro" id="IPR043128">
    <property type="entry name" value="Rev_trsase/Diguanyl_cyclase"/>
</dbReference>
<dbReference type="InterPro" id="IPR001584">
    <property type="entry name" value="Integrase_cat-core"/>
</dbReference>
<comment type="caution">
    <text evidence="2">The sequence shown here is derived from an EMBL/GenBank/DDBJ whole genome shotgun (WGS) entry which is preliminary data.</text>
</comment>
<dbReference type="EMBL" id="QJKJ01001058">
    <property type="protein sequence ID" value="RDY09403.1"/>
    <property type="molecule type" value="Genomic_DNA"/>
</dbReference>
<dbReference type="Proteomes" id="UP000257109">
    <property type="component" value="Unassembled WGS sequence"/>
</dbReference>
<organism evidence="2 3">
    <name type="scientific">Mucuna pruriens</name>
    <name type="common">Velvet bean</name>
    <name type="synonym">Dolichos pruriens</name>
    <dbReference type="NCBI Taxonomy" id="157652"/>
    <lineage>
        <taxon>Eukaryota</taxon>
        <taxon>Viridiplantae</taxon>
        <taxon>Streptophyta</taxon>
        <taxon>Embryophyta</taxon>
        <taxon>Tracheophyta</taxon>
        <taxon>Spermatophyta</taxon>
        <taxon>Magnoliopsida</taxon>
        <taxon>eudicotyledons</taxon>
        <taxon>Gunneridae</taxon>
        <taxon>Pentapetalae</taxon>
        <taxon>rosids</taxon>
        <taxon>fabids</taxon>
        <taxon>Fabales</taxon>
        <taxon>Fabaceae</taxon>
        <taxon>Papilionoideae</taxon>
        <taxon>50 kb inversion clade</taxon>
        <taxon>NPAAA clade</taxon>
        <taxon>indigoferoid/millettioid clade</taxon>
        <taxon>Phaseoleae</taxon>
        <taxon>Mucuna</taxon>
    </lineage>
</organism>
<gene>
    <name evidence="2" type="primary">pol</name>
    <name evidence="2" type="ORF">CR513_06219</name>
</gene>
<dbReference type="PANTHER" id="PTHR37984:SF5">
    <property type="entry name" value="PROTEIN NYNRIN-LIKE"/>
    <property type="match status" value="1"/>
</dbReference>
<dbReference type="InterPro" id="IPR036397">
    <property type="entry name" value="RNaseH_sf"/>
</dbReference>
<name>A0A371I307_MUCPR</name>
<dbReference type="AlphaFoldDB" id="A0A371I307"/>